<protein>
    <submittedName>
        <fullName evidence="2">Uncharacterized protein</fullName>
    </submittedName>
</protein>
<evidence type="ECO:0000256" key="1">
    <source>
        <dbReference type="ARBA" id="ARBA00005536"/>
    </source>
</evidence>
<dbReference type="Pfam" id="PF03398">
    <property type="entry name" value="Ist1"/>
    <property type="match status" value="1"/>
</dbReference>
<dbReference type="GO" id="GO:0015031">
    <property type="term" value="P:protein transport"/>
    <property type="evidence" value="ECO:0007669"/>
    <property type="project" value="InterPro"/>
</dbReference>
<dbReference type="InterPro" id="IPR005061">
    <property type="entry name" value="Ist1"/>
</dbReference>
<dbReference type="Gene3D" id="1.20.1260.60">
    <property type="entry name" value="Vacuolar protein sorting-associated protein Ist1"/>
    <property type="match status" value="1"/>
</dbReference>
<dbReference type="PANTHER" id="PTHR12161:SF55">
    <property type="entry name" value="REGULATOR OF VPS4 ACTIVITY IN THE MVB PATHWAY PROTEIN"/>
    <property type="match status" value="1"/>
</dbReference>
<dbReference type="InterPro" id="IPR042277">
    <property type="entry name" value="IST1-like"/>
</dbReference>
<dbReference type="Proteomes" id="UP000813462">
    <property type="component" value="Unassembled WGS sequence"/>
</dbReference>
<comment type="similarity">
    <text evidence="1">Belongs to the IST1 family.</text>
</comment>
<dbReference type="PANTHER" id="PTHR12161">
    <property type="entry name" value="IST1 FAMILY MEMBER"/>
    <property type="match status" value="1"/>
</dbReference>
<sequence>MTNTWEEGQIYTYRCSEIPELVALRDIFEKKYGRDFVSAAADLRPNCGVNCMLIDKLSVRSPSGEVKLKIMKEIAEDYQIDWDTTETENVASENANVLVTQMNFFATPPLTETVLPFYQSSSPICLDPKPSSLNNYDSGLTCNNIPPSSAAPRKHQRDSMMMMMGDPHHHHEFNTDFIPSQNAKLSGSFLPLLDSDIVSQI</sequence>
<comment type="caution">
    <text evidence="2">The sequence shown here is derived from an EMBL/GenBank/DDBJ whole genome shotgun (WGS) entry which is preliminary data.</text>
</comment>
<organism evidence="2 3">
    <name type="scientific">Ziziphus jujuba var. spinosa</name>
    <dbReference type="NCBI Taxonomy" id="714518"/>
    <lineage>
        <taxon>Eukaryota</taxon>
        <taxon>Viridiplantae</taxon>
        <taxon>Streptophyta</taxon>
        <taxon>Embryophyta</taxon>
        <taxon>Tracheophyta</taxon>
        <taxon>Spermatophyta</taxon>
        <taxon>Magnoliopsida</taxon>
        <taxon>eudicotyledons</taxon>
        <taxon>Gunneridae</taxon>
        <taxon>Pentapetalae</taxon>
        <taxon>rosids</taxon>
        <taxon>fabids</taxon>
        <taxon>Rosales</taxon>
        <taxon>Rhamnaceae</taxon>
        <taxon>Paliureae</taxon>
        <taxon>Ziziphus</taxon>
    </lineage>
</organism>
<dbReference type="EMBL" id="JAEACU010000396">
    <property type="protein sequence ID" value="KAH7510663.1"/>
    <property type="molecule type" value="Genomic_DNA"/>
</dbReference>
<evidence type="ECO:0000313" key="2">
    <source>
        <dbReference type="EMBL" id="KAH7510663.1"/>
    </source>
</evidence>
<dbReference type="AlphaFoldDB" id="A0A978U887"/>
<name>A0A978U887_ZIZJJ</name>
<reference evidence="2" key="1">
    <citation type="journal article" date="2021" name="Front. Plant Sci.">
        <title>Chromosome-Scale Genome Assembly for Chinese Sour Jujube and Insights Into Its Genome Evolution and Domestication Signature.</title>
        <authorList>
            <person name="Shen L.-Y."/>
            <person name="Luo H."/>
            <person name="Wang X.-L."/>
            <person name="Wang X.-M."/>
            <person name="Qiu X.-J."/>
            <person name="Liu H."/>
            <person name="Zhou S.-S."/>
            <person name="Jia K.-H."/>
            <person name="Nie S."/>
            <person name="Bao Y.-T."/>
            <person name="Zhang R.-G."/>
            <person name="Yun Q.-Z."/>
            <person name="Chai Y.-H."/>
            <person name="Lu J.-Y."/>
            <person name="Li Y."/>
            <person name="Zhao S.-W."/>
            <person name="Mao J.-F."/>
            <person name="Jia S.-G."/>
            <person name="Mao Y.-M."/>
        </authorList>
    </citation>
    <scope>NUCLEOTIDE SEQUENCE</scope>
    <source>
        <strain evidence="2">AT0</strain>
        <tissue evidence="2">Leaf</tissue>
    </source>
</reference>
<accession>A0A978U887</accession>
<evidence type="ECO:0000313" key="3">
    <source>
        <dbReference type="Proteomes" id="UP000813462"/>
    </source>
</evidence>
<proteinExistence type="inferred from homology"/>
<gene>
    <name evidence="2" type="ORF">FEM48_ZijujUnG0102400</name>
</gene>